<reference evidence="2" key="2">
    <citation type="submission" date="2022-03" db="EMBL/GenBank/DDBJ databases">
        <title>Draft title - Genomic analysis of global carrot germplasm unveils the trajectory of domestication and the origin of high carotenoid orange carrot.</title>
        <authorList>
            <person name="Iorizzo M."/>
            <person name="Ellison S."/>
            <person name="Senalik D."/>
            <person name="Macko-Podgorni A."/>
            <person name="Grzebelus D."/>
            <person name="Bostan H."/>
            <person name="Rolling W."/>
            <person name="Curaba J."/>
            <person name="Simon P."/>
        </authorList>
    </citation>
    <scope>NUCLEOTIDE SEQUENCE</scope>
    <source>
        <tissue evidence="2">Leaf</tissue>
    </source>
</reference>
<dbReference type="InterPro" id="IPR036397">
    <property type="entry name" value="RNaseH_sf"/>
</dbReference>
<gene>
    <name evidence="2" type="ORF">DCAR_0311681</name>
</gene>
<reference evidence="2" key="1">
    <citation type="journal article" date="2016" name="Nat. Genet.">
        <title>A high-quality carrot genome assembly provides new insights into carotenoid accumulation and asterid genome evolution.</title>
        <authorList>
            <person name="Iorizzo M."/>
            <person name="Ellison S."/>
            <person name="Senalik D."/>
            <person name="Zeng P."/>
            <person name="Satapoomin P."/>
            <person name="Huang J."/>
            <person name="Bowman M."/>
            <person name="Iovene M."/>
            <person name="Sanseverino W."/>
            <person name="Cavagnaro P."/>
            <person name="Yildiz M."/>
            <person name="Macko-Podgorni A."/>
            <person name="Moranska E."/>
            <person name="Grzebelus E."/>
            <person name="Grzebelus D."/>
            <person name="Ashrafi H."/>
            <person name="Zheng Z."/>
            <person name="Cheng S."/>
            <person name="Spooner D."/>
            <person name="Van Deynze A."/>
            <person name="Simon P."/>
        </authorList>
    </citation>
    <scope>NUCLEOTIDE SEQUENCE</scope>
    <source>
        <tissue evidence="2">Leaf</tissue>
    </source>
</reference>
<protein>
    <recommendedName>
        <fullName evidence="1">GAG-pre-integrase domain-containing protein</fullName>
    </recommendedName>
</protein>
<dbReference type="Pfam" id="PF13976">
    <property type="entry name" value="gag_pre-integrs"/>
    <property type="match status" value="1"/>
</dbReference>
<accession>A0AAF1AU69</accession>
<dbReference type="PANTHER" id="PTHR42648:SF28">
    <property type="entry name" value="TRANSPOSON-ENCODED PROTEIN WITH RIBONUCLEASE H-LIKE AND RETROVIRUS ZINC FINGER-LIKE DOMAINS"/>
    <property type="match status" value="1"/>
</dbReference>
<dbReference type="InterPro" id="IPR012337">
    <property type="entry name" value="RNaseH-like_sf"/>
</dbReference>
<keyword evidence="3" id="KW-1185">Reference proteome</keyword>
<dbReference type="InterPro" id="IPR039537">
    <property type="entry name" value="Retrotran_Ty1/copia-like"/>
</dbReference>
<name>A0AAF1AU69_DAUCS</name>
<sequence>MTKLWHMKLGHMSERGMQILSKTDLLCGHKVTGLEFCEHCVFQKLQKGTLDYIHSDFCGPSQVESLGGHRYFVSMIDDFSRMTWVFIIKHKSEAFNIFKQWKALVENQTGMKVKRL</sequence>
<dbReference type="EMBL" id="CP093345">
    <property type="protein sequence ID" value="WOG92415.1"/>
    <property type="molecule type" value="Genomic_DNA"/>
</dbReference>
<dbReference type="PANTHER" id="PTHR42648">
    <property type="entry name" value="TRANSPOSASE, PUTATIVE-RELATED"/>
    <property type="match status" value="1"/>
</dbReference>
<dbReference type="Gene3D" id="3.30.420.10">
    <property type="entry name" value="Ribonuclease H-like superfamily/Ribonuclease H"/>
    <property type="match status" value="1"/>
</dbReference>
<evidence type="ECO:0000313" key="2">
    <source>
        <dbReference type="EMBL" id="WOG92415.1"/>
    </source>
</evidence>
<dbReference type="GO" id="GO:0003676">
    <property type="term" value="F:nucleic acid binding"/>
    <property type="evidence" value="ECO:0007669"/>
    <property type="project" value="InterPro"/>
</dbReference>
<dbReference type="Proteomes" id="UP000077755">
    <property type="component" value="Chromosome 3"/>
</dbReference>
<feature type="domain" description="GAG-pre-integrase" evidence="1">
    <location>
        <begin position="2"/>
        <end position="44"/>
    </location>
</feature>
<dbReference type="InterPro" id="IPR025724">
    <property type="entry name" value="GAG-pre-integrase_dom"/>
</dbReference>
<dbReference type="AlphaFoldDB" id="A0AAF1AU69"/>
<evidence type="ECO:0000313" key="3">
    <source>
        <dbReference type="Proteomes" id="UP000077755"/>
    </source>
</evidence>
<organism evidence="2 3">
    <name type="scientific">Daucus carota subsp. sativus</name>
    <name type="common">Carrot</name>
    <dbReference type="NCBI Taxonomy" id="79200"/>
    <lineage>
        <taxon>Eukaryota</taxon>
        <taxon>Viridiplantae</taxon>
        <taxon>Streptophyta</taxon>
        <taxon>Embryophyta</taxon>
        <taxon>Tracheophyta</taxon>
        <taxon>Spermatophyta</taxon>
        <taxon>Magnoliopsida</taxon>
        <taxon>eudicotyledons</taxon>
        <taxon>Gunneridae</taxon>
        <taxon>Pentapetalae</taxon>
        <taxon>asterids</taxon>
        <taxon>campanulids</taxon>
        <taxon>Apiales</taxon>
        <taxon>Apiaceae</taxon>
        <taxon>Apioideae</taxon>
        <taxon>Scandiceae</taxon>
        <taxon>Daucinae</taxon>
        <taxon>Daucus</taxon>
        <taxon>Daucus sect. Daucus</taxon>
    </lineage>
</organism>
<dbReference type="SUPFAM" id="SSF53098">
    <property type="entry name" value="Ribonuclease H-like"/>
    <property type="match status" value="1"/>
</dbReference>
<evidence type="ECO:0000259" key="1">
    <source>
        <dbReference type="Pfam" id="PF13976"/>
    </source>
</evidence>
<proteinExistence type="predicted"/>